<dbReference type="KEGG" id="mft:XA26_25660"/>
<evidence type="ECO:0000313" key="2">
    <source>
        <dbReference type="EMBL" id="ALI26409.1"/>
    </source>
</evidence>
<reference evidence="2 3" key="1">
    <citation type="journal article" date="2015" name="MBio">
        <title>Enzymatic Degradation of Phenazines Can Generate Energy and Protect Sensitive Organisms from Toxicity.</title>
        <authorList>
            <person name="Costa K.C."/>
            <person name="Bergkessel M."/>
            <person name="Saunders S."/>
            <person name="Korlach J."/>
            <person name="Newman D.K."/>
        </authorList>
    </citation>
    <scope>NUCLEOTIDE SEQUENCE [LARGE SCALE GENOMIC DNA]</scope>
    <source>
        <strain evidence="2 3">CT6</strain>
    </source>
</reference>
<evidence type="ECO:0000256" key="1">
    <source>
        <dbReference type="SAM" id="MobiDB-lite"/>
    </source>
</evidence>
<gene>
    <name evidence="2" type="ORF">XA26_25660</name>
</gene>
<protein>
    <submittedName>
        <fullName evidence="2">Uncharacterized protein</fullName>
    </submittedName>
</protein>
<organism evidence="2 3">
    <name type="scientific">Mycolicibacterium fortuitum</name>
    <name type="common">Mycobacterium fortuitum</name>
    <dbReference type="NCBI Taxonomy" id="1766"/>
    <lineage>
        <taxon>Bacteria</taxon>
        <taxon>Bacillati</taxon>
        <taxon>Actinomycetota</taxon>
        <taxon>Actinomycetes</taxon>
        <taxon>Mycobacteriales</taxon>
        <taxon>Mycobacteriaceae</taxon>
        <taxon>Mycolicibacterium</taxon>
    </lineage>
</organism>
<dbReference type="PATRIC" id="fig|1766.6.peg.2550"/>
<accession>A0A0N9XIL0</accession>
<proteinExistence type="predicted"/>
<evidence type="ECO:0000313" key="3">
    <source>
        <dbReference type="Proteomes" id="UP000057134"/>
    </source>
</evidence>
<sequence>MAIRHRPRIRLRPSIEAAGWPPEKVPASGSDSHYRRPPVQAGPI</sequence>
<feature type="region of interest" description="Disordered" evidence="1">
    <location>
        <begin position="1"/>
        <end position="44"/>
    </location>
</feature>
<dbReference type="AlphaFoldDB" id="A0A0N9XIL0"/>
<feature type="compositionally biased region" description="Basic residues" evidence="1">
    <location>
        <begin position="1"/>
        <end position="11"/>
    </location>
</feature>
<dbReference type="Proteomes" id="UP000057134">
    <property type="component" value="Chromosome"/>
</dbReference>
<dbReference type="STRING" id="1766.XA26_25660"/>
<name>A0A0N9XIL0_MYCFO</name>
<dbReference type="EMBL" id="CP011269">
    <property type="protein sequence ID" value="ALI26409.1"/>
    <property type="molecule type" value="Genomic_DNA"/>
</dbReference>
<keyword evidence="3" id="KW-1185">Reference proteome</keyword>